<comment type="caution">
    <text evidence="4">The sequence shown here is derived from an EMBL/GenBank/DDBJ whole genome shotgun (WGS) entry which is preliminary data.</text>
</comment>
<proteinExistence type="inferred from homology"/>
<dbReference type="EMBL" id="SOHQ01000051">
    <property type="protein sequence ID" value="TFD74647.1"/>
    <property type="molecule type" value="Genomic_DNA"/>
</dbReference>
<evidence type="ECO:0000313" key="4">
    <source>
        <dbReference type="EMBL" id="TFD74647.1"/>
    </source>
</evidence>
<evidence type="ECO:0000256" key="2">
    <source>
        <dbReference type="ARBA" id="ARBA00023002"/>
    </source>
</evidence>
<dbReference type="InterPro" id="IPR015590">
    <property type="entry name" value="Aldehyde_DH_dom"/>
</dbReference>
<organism evidence="4 5">
    <name type="scientific">Cryobacterium psychrophilum</name>
    <dbReference type="NCBI Taxonomy" id="41988"/>
    <lineage>
        <taxon>Bacteria</taxon>
        <taxon>Bacillati</taxon>
        <taxon>Actinomycetota</taxon>
        <taxon>Actinomycetes</taxon>
        <taxon>Micrococcales</taxon>
        <taxon>Microbacteriaceae</taxon>
        <taxon>Cryobacterium</taxon>
    </lineage>
</organism>
<dbReference type="Pfam" id="PF00171">
    <property type="entry name" value="Aldedh"/>
    <property type="match status" value="1"/>
</dbReference>
<dbReference type="Gene3D" id="3.40.309.10">
    <property type="entry name" value="Aldehyde Dehydrogenase, Chain A, domain 2"/>
    <property type="match status" value="1"/>
</dbReference>
<keyword evidence="2" id="KW-0560">Oxidoreductase</keyword>
<dbReference type="AlphaFoldDB" id="A0A4Y8KHZ1"/>
<name>A0A4Y8KHZ1_9MICO</name>
<dbReference type="SUPFAM" id="SSF53720">
    <property type="entry name" value="ALDH-like"/>
    <property type="match status" value="1"/>
</dbReference>
<dbReference type="PANTHER" id="PTHR42804:SF1">
    <property type="entry name" value="ALDEHYDE DEHYDROGENASE-RELATED"/>
    <property type="match status" value="1"/>
</dbReference>
<feature type="domain" description="Aldehyde dehydrogenase" evidence="3">
    <location>
        <begin position="226"/>
        <end position="357"/>
    </location>
</feature>
<gene>
    <name evidence="4" type="ORF">E3T53_16905</name>
</gene>
<dbReference type="GO" id="GO:0016620">
    <property type="term" value="F:oxidoreductase activity, acting on the aldehyde or oxo group of donors, NAD or NADP as acceptor"/>
    <property type="evidence" value="ECO:0007669"/>
    <property type="project" value="InterPro"/>
</dbReference>
<keyword evidence="5" id="KW-1185">Reference proteome</keyword>
<dbReference type="Gene3D" id="3.40.605.10">
    <property type="entry name" value="Aldehyde Dehydrogenase, Chain A, domain 1"/>
    <property type="match status" value="1"/>
</dbReference>
<accession>A0A4Y8KHZ1</accession>
<evidence type="ECO:0000259" key="3">
    <source>
        <dbReference type="Pfam" id="PF00171"/>
    </source>
</evidence>
<sequence>MTTTDPTSRTQAVTALDQQQRDELDAAITELASGAKLWASTPLSERAGLLGAVHAAMTGAVQEWAETAAAIKGLDPSSQLIGEEWIAGPYAGLAGAGTLAHSVAALAAGTSPLATSRFGTAPGGRVTIPVLPTNGHEWLLLHGFSAEVWMAPGRSAGEVRASAGLGELTPSMSGGVGLVLGAGNITSIPPLDVLYEIVANNRAVLLKLNPVMAGMKSVFDKALAPLIDFGVLRIVQGAGDVGAYLTQHDVISHVHITGSAATHDAIVWGTGEDAARRKAAGSPLLAKPITSELGGVSPIIIVPSAWTKHDLRYQAEHVVTQRLHNGGYNCIAGQVVVVSSNWPQKKAFLAELRRALAAAPHRPAWYPGSDGRMRAASAAYPAAERMGKDGCRLLIDVQAEDNASHVLTTEYFSPVLGVVEVPGTGQAFLDAAVTLANDEFVGTLGANLIVEPKVIRQLGTGFLGAVARLRYGTIAINAWTGLGFLTATASWGAFPGATIDNVQSGIGTVHNALLIDRPERTIVRGPFRPFPRSFAHGEFTLFPKPPWFVQARSAATTGRRLAGFAAKPSWLKMPAIFFAAFRA</sequence>
<dbReference type="PANTHER" id="PTHR42804">
    <property type="entry name" value="ALDEHYDE DEHYDROGENASE"/>
    <property type="match status" value="1"/>
</dbReference>
<dbReference type="RefSeq" id="WP_134172186.1">
    <property type="nucleotide sequence ID" value="NZ_SODI01000001.1"/>
</dbReference>
<evidence type="ECO:0000313" key="5">
    <source>
        <dbReference type="Proteomes" id="UP000298218"/>
    </source>
</evidence>
<dbReference type="InterPro" id="IPR016161">
    <property type="entry name" value="Ald_DH/histidinol_DH"/>
</dbReference>
<dbReference type="Proteomes" id="UP000298218">
    <property type="component" value="Unassembled WGS sequence"/>
</dbReference>
<reference evidence="4 5" key="1">
    <citation type="submission" date="2019-03" db="EMBL/GenBank/DDBJ databases">
        <title>Genomics of glacier-inhabiting Cryobacterium strains.</title>
        <authorList>
            <person name="Liu Q."/>
            <person name="Xin Y.-H."/>
        </authorList>
    </citation>
    <scope>NUCLEOTIDE SEQUENCE [LARGE SCALE GENOMIC DNA]</scope>
    <source>
        <strain evidence="4 5">CGMCC 1.4292</strain>
    </source>
</reference>
<dbReference type="InterPro" id="IPR016163">
    <property type="entry name" value="Ald_DH_C"/>
</dbReference>
<dbReference type="InterPro" id="IPR016162">
    <property type="entry name" value="Ald_DH_N"/>
</dbReference>
<evidence type="ECO:0000256" key="1">
    <source>
        <dbReference type="ARBA" id="ARBA00009986"/>
    </source>
</evidence>
<protein>
    <submittedName>
        <fullName evidence="4">Aldehyde dehydrogenase</fullName>
    </submittedName>
</protein>
<comment type="similarity">
    <text evidence="1">Belongs to the aldehyde dehydrogenase family.</text>
</comment>
<dbReference type="OrthoDB" id="136308at2"/>